<gene>
    <name evidence="1" type="ORF">TPAB3V08_LOCUS10436</name>
</gene>
<sequence>VCLELLNWLDCAMQYIMSLGALDVLLVQSAPKNIADILFISFKHCKERHYENCFKEVAGVIAF</sequence>
<name>A0ABN7PAX8_TIMPD</name>
<feature type="non-terminal residue" evidence="1">
    <location>
        <position position="1"/>
    </location>
</feature>
<reference evidence="1" key="1">
    <citation type="submission" date="2021-03" db="EMBL/GenBank/DDBJ databases">
        <authorList>
            <person name="Tran Van P."/>
        </authorList>
    </citation>
    <scope>NUCLEOTIDE SEQUENCE</scope>
</reference>
<dbReference type="EMBL" id="CAJPIN010026839">
    <property type="protein sequence ID" value="CAG2063489.1"/>
    <property type="molecule type" value="Genomic_DNA"/>
</dbReference>
<comment type="caution">
    <text evidence="1">The sequence shown here is derived from an EMBL/GenBank/DDBJ whole genome shotgun (WGS) entry which is preliminary data.</text>
</comment>
<organism evidence="1 2">
    <name type="scientific">Timema podura</name>
    <name type="common">Walking stick</name>
    <dbReference type="NCBI Taxonomy" id="61482"/>
    <lineage>
        <taxon>Eukaryota</taxon>
        <taxon>Metazoa</taxon>
        <taxon>Ecdysozoa</taxon>
        <taxon>Arthropoda</taxon>
        <taxon>Hexapoda</taxon>
        <taxon>Insecta</taxon>
        <taxon>Pterygota</taxon>
        <taxon>Neoptera</taxon>
        <taxon>Polyneoptera</taxon>
        <taxon>Phasmatodea</taxon>
        <taxon>Timematodea</taxon>
        <taxon>Timematoidea</taxon>
        <taxon>Timematidae</taxon>
        <taxon>Timema</taxon>
    </lineage>
</organism>
<evidence type="ECO:0000313" key="2">
    <source>
        <dbReference type="Proteomes" id="UP001153148"/>
    </source>
</evidence>
<keyword evidence="2" id="KW-1185">Reference proteome</keyword>
<dbReference type="Proteomes" id="UP001153148">
    <property type="component" value="Unassembled WGS sequence"/>
</dbReference>
<protein>
    <submittedName>
        <fullName evidence="1">Uncharacterized protein</fullName>
    </submittedName>
</protein>
<accession>A0ABN7PAX8</accession>
<proteinExistence type="predicted"/>
<evidence type="ECO:0000313" key="1">
    <source>
        <dbReference type="EMBL" id="CAG2063489.1"/>
    </source>
</evidence>